<evidence type="ECO:0000256" key="1">
    <source>
        <dbReference type="SAM" id="MobiDB-lite"/>
    </source>
</evidence>
<evidence type="ECO:0000313" key="3">
    <source>
        <dbReference type="Proteomes" id="UP000247498"/>
    </source>
</evidence>
<feature type="region of interest" description="Disordered" evidence="1">
    <location>
        <begin position="40"/>
        <end position="82"/>
    </location>
</feature>
<dbReference type="AlphaFoldDB" id="A0A2V0NR73"/>
<dbReference type="OrthoDB" id="10667547at2759"/>
<reference evidence="2 3" key="1">
    <citation type="journal article" date="2018" name="Sci. Rep.">
        <title>Raphidocelis subcapitata (=Pseudokirchneriella subcapitata) provides an insight into genome evolution and environmental adaptations in the Sphaeropleales.</title>
        <authorList>
            <person name="Suzuki S."/>
            <person name="Yamaguchi H."/>
            <person name="Nakajima N."/>
            <person name="Kawachi M."/>
        </authorList>
    </citation>
    <scope>NUCLEOTIDE SEQUENCE [LARGE SCALE GENOMIC DNA]</scope>
    <source>
        <strain evidence="2 3">NIES-35</strain>
    </source>
</reference>
<keyword evidence="3" id="KW-1185">Reference proteome</keyword>
<feature type="compositionally biased region" description="Basic residues" evidence="1">
    <location>
        <begin position="235"/>
        <end position="251"/>
    </location>
</feature>
<gene>
    <name evidence="2" type="ORF">Rsub_00138</name>
</gene>
<sequence length="258" mass="25845">MSSIYWVAGAAIGLAEGTAYAVEQLCPCGSKLTKLVGFHSAPKKRDSDQSARPAAGNAPAAAGAPPRDSWTDDTAAGASGADAPGARALRHLSSFPVDDLAPFASGNSLSDAAAGTGGEAGAGVPPRVPRLKLPAPSGGGRADIASGTDVAPPLPGPAASASRLTAQNIGPFNAAYEIARSRMGGGAGETELDALTIATVNRYTYGLGEMGLASARSSQPGTPRSGAASDSAMAAHRKQQGLFRGLRRKGQKANQQLR</sequence>
<accession>A0A2V0NR73</accession>
<name>A0A2V0NR73_9CHLO</name>
<dbReference type="InParanoid" id="A0A2V0NR73"/>
<protein>
    <submittedName>
        <fullName evidence="2">Uncharacterized protein</fullName>
    </submittedName>
</protein>
<evidence type="ECO:0000313" key="2">
    <source>
        <dbReference type="EMBL" id="GBF87427.1"/>
    </source>
</evidence>
<organism evidence="2 3">
    <name type="scientific">Raphidocelis subcapitata</name>
    <dbReference type="NCBI Taxonomy" id="307507"/>
    <lineage>
        <taxon>Eukaryota</taxon>
        <taxon>Viridiplantae</taxon>
        <taxon>Chlorophyta</taxon>
        <taxon>core chlorophytes</taxon>
        <taxon>Chlorophyceae</taxon>
        <taxon>CS clade</taxon>
        <taxon>Sphaeropleales</taxon>
        <taxon>Selenastraceae</taxon>
        <taxon>Raphidocelis</taxon>
    </lineage>
</organism>
<proteinExistence type="predicted"/>
<feature type="region of interest" description="Disordered" evidence="1">
    <location>
        <begin position="112"/>
        <end position="161"/>
    </location>
</feature>
<feature type="compositionally biased region" description="Low complexity" evidence="1">
    <location>
        <begin position="51"/>
        <end position="82"/>
    </location>
</feature>
<dbReference type="Proteomes" id="UP000247498">
    <property type="component" value="Unassembled WGS sequence"/>
</dbReference>
<comment type="caution">
    <text evidence="2">The sequence shown here is derived from an EMBL/GenBank/DDBJ whole genome shotgun (WGS) entry which is preliminary data.</text>
</comment>
<dbReference type="EMBL" id="BDRX01000001">
    <property type="protein sequence ID" value="GBF87427.1"/>
    <property type="molecule type" value="Genomic_DNA"/>
</dbReference>
<feature type="region of interest" description="Disordered" evidence="1">
    <location>
        <begin position="214"/>
        <end position="258"/>
    </location>
</feature>